<feature type="region of interest" description="Disordered" evidence="1">
    <location>
        <begin position="74"/>
        <end position="135"/>
    </location>
</feature>
<proteinExistence type="predicted"/>
<keyword evidence="3" id="KW-1185">Reference proteome</keyword>
<protein>
    <submittedName>
        <fullName evidence="2">Uncharacterized protein</fullName>
    </submittedName>
</protein>
<name>A0A7W8GFV3_9DEIO</name>
<dbReference type="AlphaFoldDB" id="A0A7W8GFV3"/>
<gene>
    <name evidence="2" type="ORF">HNQ09_002131</name>
</gene>
<dbReference type="EMBL" id="JACHFN010000007">
    <property type="protein sequence ID" value="MBB5234688.1"/>
    <property type="molecule type" value="Genomic_DNA"/>
</dbReference>
<reference evidence="2 3" key="1">
    <citation type="submission" date="2020-08" db="EMBL/GenBank/DDBJ databases">
        <title>Genomic Encyclopedia of Type Strains, Phase IV (KMG-IV): sequencing the most valuable type-strain genomes for metagenomic binning, comparative biology and taxonomic classification.</title>
        <authorList>
            <person name="Goeker M."/>
        </authorList>
    </citation>
    <scope>NUCLEOTIDE SEQUENCE [LARGE SCALE GENOMIC DNA]</scope>
    <source>
        <strain evidence="2 3">DSM 101791</strain>
    </source>
</reference>
<dbReference type="Proteomes" id="UP000525389">
    <property type="component" value="Unassembled WGS sequence"/>
</dbReference>
<evidence type="ECO:0000313" key="2">
    <source>
        <dbReference type="EMBL" id="MBB5234688.1"/>
    </source>
</evidence>
<organism evidence="2 3">
    <name type="scientific">Deinococcus budaensis</name>
    <dbReference type="NCBI Taxonomy" id="1665626"/>
    <lineage>
        <taxon>Bacteria</taxon>
        <taxon>Thermotogati</taxon>
        <taxon>Deinococcota</taxon>
        <taxon>Deinococci</taxon>
        <taxon>Deinococcales</taxon>
        <taxon>Deinococcaceae</taxon>
        <taxon>Deinococcus</taxon>
    </lineage>
</organism>
<sequence length="135" mass="15113">MKNIQGWTDSSVTHFANLAQFGEQLLLSVRLGNWRTANALQAGAWARFWRQKLQGYIYAYRAVAGVDLSADVTDNAPTTDRYLPPSAHLQRQLERQKRGVLPRRGRPPSSRNPGFGAACPAERQGPWPALRKGRT</sequence>
<evidence type="ECO:0000313" key="3">
    <source>
        <dbReference type="Proteomes" id="UP000525389"/>
    </source>
</evidence>
<accession>A0A7W8GFV3</accession>
<evidence type="ECO:0000256" key="1">
    <source>
        <dbReference type="SAM" id="MobiDB-lite"/>
    </source>
</evidence>
<comment type="caution">
    <text evidence="2">The sequence shown here is derived from an EMBL/GenBank/DDBJ whole genome shotgun (WGS) entry which is preliminary data.</text>
</comment>
<dbReference type="RefSeq" id="WP_184028839.1">
    <property type="nucleotide sequence ID" value="NZ_JACHFN010000007.1"/>
</dbReference>